<dbReference type="PANTHER" id="PTHR48021">
    <property type="match status" value="1"/>
</dbReference>
<evidence type="ECO:0000256" key="7">
    <source>
        <dbReference type="ARBA" id="ARBA00023136"/>
    </source>
</evidence>
<feature type="transmembrane region" description="Helical" evidence="9">
    <location>
        <begin position="431"/>
        <end position="451"/>
    </location>
</feature>
<dbReference type="InterPro" id="IPR003663">
    <property type="entry name" value="Sugar/inositol_transpt"/>
</dbReference>
<keyword evidence="11" id="KW-1185">Reference proteome</keyword>
<keyword evidence="3" id="KW-1003">Cell membrane</keyword>
<evidence type="ECO:0000256" key="6">
    <source>
        <dbReference type="ARBA" id="ARBA00022989"/>
    </source>
</evidence>
<keyword evidence="6 9" id="KW-1133">Transmembrane helix</keyword>
<gene>
    <name evidence="12" type="primary">LOC117235199</name>
</gene>
<evidence type="ECO:0000256" key="4">
    <source>
        <dbReference type="ARBA" id="ARBA00022597"/>
    </source>
</evidence>
<organism evidence="11 12">
    <name type="scientific">Bombus vosnesenskii</name>
    <dbReference type="NCBI Taxonomy" id="207650"/>
    <lineage>
        <taxon>Eukaryota</taxon>
        <taxon>Metazoa</taxon>
        <taxon>Ecdysozoa</taxon>
        <taxon>Arthropoda</taxon>
        <taxon>Hexapoda</taxon>
        <taxon>Insecta</taxon>
        <taxon>Pterygota</taxon>
        <taxon>Neoptera</taxon>
        <taxon>Endopterygota</taxon>
        <taxon>Hymenoptera</taxon>
        <taxon>Apocrita</taxon>
        <taxon>Aculeata</taxon>
        <taxon>Apoidea</taxon>
        <taxon>Anthophila</taxon>
        <taxon>Apidae</taxon>
        <taxon>Bombus</taxon>
        <taxon>Pyrobombus</taxon>
    </lineage>
</organism>
<dbReference type="PANTHER" id="PTHR48021:SF46">
    <property type="entry name" value="MAJOR FACILITATOR SUPERFAMILY (MFS) PROFILE DOMAIN-CONTAINING PROTEIN"/>
    <property type="match status" value="1"/>
</dbReference>
<evidence type="ECO:0000256" key="5">
    <source>
        <dbReference type="ARBA" id="ARBA00022692"/>
    </source>
</evidence>
<keyword evidence="5 9" id="KW-0812">Transmembrane</keyword>
<dbReference type="InterPro" id="IPR005828">
    <property type="entry name" value="MFS_sugar_transport-like"/>
</dbReference>
<dbReference type="PROSITE" id="PS50850">
    <property type="entry name" value="MFS"/>
    <property type="match status" value="1"/>
</dbReference>
<feature type="transmembrane region" description="Helical" evidence="9">
    <location>
        <begin position="463"/>
        <end position="482"/>
    </location>
</feature>
<dbReference type="AlphaFoldDB" id="A0A6J3KIY0"/>
<dbReference type="PROSITE" id="PS00216">
    <property type="entry name" value="SUGAR_TRANSPORT_1"/>
    <property type="match status" value="1"/>
</dbReference>
<feature type="transmembrane region" description="Helical" evidence="9">
    <location>
        <begin position="103"/>
        <end position="125"/>
    </location>
</feature>
<dbReference type="Proteomes" id="UP000504631">
    <property type="component" value="Unplaced"/>
</dbReference>
<dbReference type="SUPFAM" id="SSF103473">
    <property type="entry name" value="MFS general substrate transporter"/>
    <property type="match status" value="1"/>
</dbReference>
<feature type="transmembrane region" description="Helical" evidence="9">
    <location>
        <begin position="132"/>
        <end position="150"/>
    </location>
</feature>
<protein>
    <submittedName>
        <fullName evidence="12">Facilitated trehalose transporter Tret1-like isoform X1</fullName>
    </submittedName>
</protein>
<feature type="transmembrane region" description="Helical" evidence="9">
    <location>
        <begin position="218"/>
        <end position="236"/>
    </location>
</feature>
<feature type="transmembrane region" description="Helical" evidence="9">
    <location>
        <begin position="187"/>
        <end position="206"/>
    </location>
</feature>
<keyword evidence="8" id="KW-0325">Glycoprotein</keyword>
<feature type="transmembrane region" description="Helical" evidence="9">
    <location>
        <begin position="395"/>
        <end position="419"/>
    </location>
</feature>
<dbReference type="GO" id="GO:0022857">
    <property type="term" value="F:transmembrane transporter activity"/>
    <property type="evidence" value="ECO:0007669"/>
    <property type="project" value="InterPro"/>
</dbReference>
<dbReference type="GeneID" id="117235199"/>
<accession>A0A6J3KIY0</accession>
<dbReference type="Gene3D" id="1.20.1250.20">
    <property type="entry name" value="MFS general substrate transporter like domains"/>
    <property type="match status" value="1"/>
</dbReference>
<evidence type="ECO:0000256" key="3">
    <source>
        <dbReference type="ARBA" id="ARBA00022475"/>
    </source>
</evidence>
<dbReference type="FunFam" id="1.20.1250.20:FF:000218">
    <property type="entry name" value="facilitated trehalose transporter Tret1"/>
    <property type="match status" value="1"/>
</dbReference>
<evidence type="ECO:0000259" key="10">
    <source>
        <dbReference type="PROSITE" id="PS50850"/>
    </source>
</evidence>
<dbReference type="InterPro" id="IPR036259">
    <property type="entry name" value="MFS_trans_sf"/>
</dbReference>
<evidence type="ECO:0000256" key="1">
    <source>
        <dbReference type="ARBA" id="ARBA00004651"/>
    </source>
</evidence>
<evidence type="ECO:0000256" key="8">
    <source>
        <dbReference type="ARBA" id="ARBA00023180"/>
    </source>
</evidence>
<sequence>MKMSRKVSDPGSCGMIHLTWNLRPQEQKKETKSETTSMTDIEVDLEKVDDGAEKKVKPAKSRIYLQLISSIVVNLTLLASGICFTWSAIAIEQYEDLKNVDNAGWVVAAVNIGAVFGPILSALLLNRIGRKWLIYATSVPFIACWILTYFEKSWVYLFMARFCAGISIGILYAAVPLYIGELVETKIRGVCSSMMPVMLHLGYIFVYGVGPRVDKETFALMNIIPTAVFLLTAIWLPESPYYYLMKNKEKCAALAMTWLRRKNDNNDEIEEMKKSVEVERQGGYKELFTVKAHRKALLLVLLLLAGQQFSGYMGVLSYASTLVQSFHTNFDDNFILLIISAISMITSLISSCIVDKLGRKPVFLISSYGSSLCLIVIGVYFLLEKLDMDVRSLSLIPLIALILYVISVAFGLTSIPAIITSEIFSIDMKSWATMVTNIYGSVLGIIVGKGYQLISDHVGNHVIFLAFASIELIVAITASVVMPETSRKTFSQIQEILNKSTAKHSNKTEGGEEETK</sequence>
<dbReference type="InterPro" id="IPR005829">
    <property type="entry name" value="Sugar_transporter_CS"/>
</dbReference>
<dbReference type="PRINTS" id="PR00171">
    <property type="entry name" value="SUGRTRNSPORT"/>
</dbReference>
<dbReference type="InterPro" id="IPR050549">
    <property type="entry name" value="MFS_Trehalose_Transporter"/>
</dbReference>
<dbReference type="Pfam" id="PF00083">
    <property type="entry name" value="Sugar_tr"/>
    <property type="match status" value="1"/>
</dbReference>
<keyword evidence="2" id="KW-0813">Transport</keyword>
<evidence type="ECO:0000313" key="12">
    <source>
        <dbReference type="RefSeq" id="XP_033352905.1"/>
    </source>
</evidence>
<feature type="transmembrane region" description="Helical" evidence="9">
    <location>
        <begin position="361"/>
        <end position="383"/>
    </location>
</feature>
<keyword evidence="7 9" id="KW-0472">Membrane</keyword>
<feature type="transmembrane region" description="Helical" evidence="9">
    <location>
        <begin position="63"/>
        <end position="91"/>
    </location>
</feature>
<evidence type="ECO:0000313" key="11">
    <source>
        <dbReference type="Proteomes" id="UP000504631"/>
    </source>
</evidence>
<feature type="transmembrane region" description="Helical" evidence="9">
    <location>
        <begin position="334"/>
        <end position="354"/>
    </location>
</feature>
<name>A0A6J3KIY0_9HYME</name>
<dbReference type="RefSeq" id="XP_033352905.1">
    <property type="nucleotide sequence ID" value="XM_033497014.1"/>
</dbReference>
<proteinExistence type="predicted"/>
<comment type="subcellular location">
    <subcellularLocation>
        <location evidence="1">Cell membrane</location>
        <topology evidence="1">Multi-pass membrane protein</topology>
    </subcellularLocation>
</comment>
<dbReference type="KEGG" id="bvk:117235199"/>
<feature type="transmembrane region" description="Helical" evidence="9">
    <location>
        <begin position="156"/>
        <end position="175"/>
    </location>
</feature>
<evidence type="ECO:0000256" key="2">
    <source>
        <dbReference type="ARBA" id="ARBA00022448"/>
    </source>
</evidence>
<keyword evidence="4" id="KW-0762">Sugar transport</keyword>
<reference evidence="12" key="1">
    <citation type="submission" date="2025-08" db="UniProtKB">
        <authorList>
            <consortium name="RefSeq"/>
        </authorList>
    </citation>
    <scope>IDENTIFICATION</scope>
    <source>
        <tissue evidence="12">Muscle</tissue>
    </source>
</reference>
<evidence type="ECO:0000256" key="9">
    <source>
        <dbReference type="SAM" id="Phobius"/>
    </source>
</evidence>
<dbReference type="InterPro" id="IPR020846">
    <property type="entry name" value="MFS_dom"/>
</dbReference>
<dbReference type="GO" id="GO:0005886">
    <property type="term" value="C:plasma membrane"/>
    <property type="evidence" value="ECO:0007669"/>
    <property type="project" value="UniProtKB-SubCell"/>
</dbReference>
<feature type="domain" description="Major facilitator superfamily (MFS) profile" evidence="10">
    <location>
        <begin position="62"/>
        <end position="486"/>
    </location>
</feature>
<feature type="transmembrane region" description="Helical" evidence="9">
    <location>
        <begin position="296"/>
        <end position="314"/>
    </location>
</feature>